<name>A0A9F2N8K7_PYTBI</name>
<feature type="transmembrane region" description="Helical" evidence="1">
    <location>
        <begin position="13"/>
        <end position="35"/>
    </location>
</feature>
<dbReference type="OMA" id="WERVNPS"/>
<organism evidence="2 3">
    <name type="scientific">Python bivittatus</name>
    <name type="common">Burmese python</name>
    <name type="synonym">Python molurus bivittatus</name>
    <dbReference type="NCBI Taxonomy" id="176946"/>
    <lineage>
        <taxon>Eukaryota</taxon>
        <taxon>Metazoa</taxon>
        <taxon>Chordata</taxon>
        <taxon>Craniata</taxon>
        <taxon>Vertebrata</taxon>
        <taxon>Euteleostomi</taxon>
        <taxon>Lepidosauria</taxon>
        <taxon>Squamata</taxon>
        <taxon>Bifurcata</taxon>
        <taxon>Unidentata</taxon>
        <taxon>Episquamata</taxon>
        <taxon>Toxicofera</taxon>
        <taxon>Serpentes</taxon>
        <taxon>Henophidia</taxon>
        <taxon>Pythonidae</taxon>
        <taxon>Python</taxon>
    </lineage>
</organism>
<evidence type="ECO:0000313" key="3">
    <source>
        <dbReference type="RefSeq" id="XP_007427187.1"/>
    </source>
</evidence>
<dbReference type="PANTHER" id="PTHR14256">
    <property type="entry name" value="NADH-UBIQUINONE OXIDOREDUCTASE MLRQ SUBUNIT"/>
    <property type="match status" value="1"/>
</dbReference>
<reference evidence="3" key="1">
    <citation type="submission" date="2025-08" db="UniProtKB">
        <authorList>
            <consortium name="RefSeq"/>
        </authorList>
    </citation>
    <scope>IDENTIFICATION</scope>
    <source>
        <tissue evidence="3">Liver</tissue>
    </source>
</reference>
<dbReference type="CTD" id="84419"/>
<proteinExistence type="predicted"/>
<dbReference type="Pfam" id="PF06522">
    <property type="entry name" value="B12D"/>
    <property type="match status" value="1"/>
</dbReference>
<evidence type="ECO:0000313" key="2">
    <source>
        <dbReference type="Proteomes" id="UP000695026"/>
    </source>
</evidence>
<dbReference type="Proteomes" id="UP000695026">
    <property type="component" value="Unplaced"/>
</dbReference>
<dbReference type="PANTHER" id="PTHR14256:SF3">
    <property type="entry name" value="NORMAL MUCOSA OF ESOPHAGUS-SPECIFIC GENE 1 PROTEIN"/>
    <property type="match status" value="1"/>
</dbReference>
<keyword evidence="1" id="KW-0472">Membrane</keyword>
<evidence type="ECO:0000256" key="1">
    <source>
        <dbReference type="SAM" id="Phobius"/>
    </source>
</evidence>
<dbReference type="OrthoDB" id="5511684at2759"/>
<gene>
    <name evidence="3" type="primary">CUNH15orf48</name>
</gene>
<sequence>MVVFRYLNKHRELIPLAMIMTTTLSGMAFTGINALRRSDITIDRWNNPEPWEKVDPTKPQKLISIHQRWKPIEELEEIRKLTKG</sequence>
<dbReference type="GeneID" id="103061103"/>
<protein>
    <submittedName>
        <fullName evidence="3">Normal mucosa of esophagus-specific gene 1 protein</fullName>
    </submittedName>
</protein>
<dbReference type="KEGG" id="pbi:103061103"/>
<dbReference type="RefSeq" id="XP_007427187.1">
    <property type="nucleotide sequence ID" value="XM_007427125.3"/>
</dbReference>
<accession>A0A9F2N8K7</accession>
<keyword evidence="1" id="KW-0812">Transmembrane</keyword>
<keyword evidence="2" id="KW-1185">Reference proteome</keyword>
<keyword evidence="1" id="KW-1133">Transmembrane helix</keyword>
<dbReference type="InterPro" id="IPR010530">
    <property type="entry name" value="B12D"/>
</dbReference>
<dbReference type="AlphaFoldDB" id="A0A9F2N8K7"/>